<dbReference type="PROSITE" id="PS50297">
    <property type="entry name" value="ANK_REP_REGION"/>
    <property type="match status" value="2"/>
</dbReference>
<dbReference type="Gene3D" id="1.25.40.20">
    <property type="entry name" value="Ankyrin repeat-containing domain"/>
    <property type="match status" value="4"/>
</dbReference>
<evidence type="ECO:0008006" key="7">
    <source>
        <dbReference type="Google" id="ProtNLM"/>
    </source>
</evidence>
<reference evidence="5" key="2">
    <citation type="submission" date="2021-08" db="EMBL/GenBank/DDBJ databases">
        <authorList>
            <person name="Gostincar C."/>
            <person name="Sun X."/>
            <person name="Song Z."/>
            <person name="Gunde-Cimerman N."/>
        </authorList>
    </citation>
    <scope>NUCLEOTIDE SEQUENCE</scope>
    <source>
        <strain evidence="5">EXF-9298</strain>
    </source>
</reference>
<feature type="non-terminal residue" evidence="5">
    <location>
        <position position="1"/>
    </location>
</feature>
<dbReference type="Pfam" id="PF13857">
    <property type="entry name" value="Ank_5"/>
    <property type="match status" value="1"/>
</dbReference>
<gene>
    <name evidence="5" type="ORF">KCU98_g701</name>
</gene>
<dbReference type="InterPro" id="IPR050889">
    <property type="entry name" value="Dendritic_Spine_Reg/Scaffold"/>
</dbReference>
<feature type="region of interest" description="Disordered" evidence="4">
    <location>
        <begin position="477"/>
        <end position="506"/>
    </location>
</feature>
<dbReference type="InterPro" id="IPR036770">
    <property type="entry name" value="Ankyrin_rpt-contain_sf"/>
</dbReference>
<evidence type="ECO:0000256" key="3">
    <source>
        <dbReference type="PROSITE-ProRule" id="PRU00023"/>
    </source>
</evidence>
<evidence type="ECO:0000313" key="5">
    <source>
        <dbReference type="EMBL" id="KAG9991029.1"/>
    </source>
</evidence>
<evidence type="ECO:0000256" key="2">
    <source>
        <dbReference type="ARBA" id="ARBA00023043"/>
    </source>
</evidence>
<feature type="repeat" description="ANK" evidence="3">
    <location>
        <begin position="413"/>
        <end position="445"/>
    </location>
</feature>
<keyword evidence="1" id="KW-0677">Repeat</keyword>
<dbReference type="PANTHER" id="PTHR24166:SF48">
    <property type="entry name" value="PROTEIN VAPYRIN"/>
    <property type="match status" value="1"/>
</dbReference>
<name>A0A9P8G627_AURME</name>
<feature type="repeat" description="ANK" evidence="3">
    <location>
        <begin position="251"/>
        <end position="283"/>
    </location>
</feature>
<protein>
    <recommendedName>
        <fullName evidence="7">Ankyrin</fullName>
    </recommendedName>
</protein>
<proteinExistence type="predicted"/>
<dbReference type="AlphaFoldDB" id="A0A9P8G627"/>
<keyword evidence="2 3" id="KW-0040">ANK repeat</keyword>
<reference evidence="5" key="1">
    <citation type="journal article" date="2021" name="J Fungi (Basel)">
        <title>Virulence traits and population genomics of the black yeast Aureobasidium melanogenum.</title>
        <authorList>
            <person name="Cernosa A."/>
            <person name="Sun X."/>
            <person name="Gostincar C."/>
            <person name="Fang C."/>
            <person name="Gunde-Cimerman N."/>
            <person name="Song Z."/>
        </authorList>
    </citation>
    <scope>NUCLEOTIDE SEQUENCE</scope>
    <source>
        <strain evidence="5">EXF-9298</strain>
    </source>
</reference>
<evidence type="ECO:0000256" key="1">
    <source>
        <dbReference type="ARBA" id="ARBA00022737"/>
    </source>
</evidence>
<dbReference type="EMBL" id="JAHFXS010000008">
    <property type="protein sequence ID" value="KAG9991029.1"/>
    <property type="molecule type" value="Genomic_DNA"/>
</dbReference>
<comment type="caution">
    <text evidence="5">The sequence shown here is derived from an EMBL/GenBank/DDBJ whole genome shotgun (WGS) entry which is preliminary data.</text>
</comment>
<dbReference type="Pfam" id="PF12796">
    <property type="entry name" value="Ank_2"/>
    <property type="match status" value="1"/>
</dbReference>
<dbReference type="InterPro" id="IPR002110">
    <property type="entry name" value="Ankyrin_rpt"/>
</dbReference>
<feature type="repeat" description="ANK" evidence="3">
    <location>
        <begin position="179"/>
        <end position="212"/>
    </location>
</feature>
<keyword evidence="6" id="KW-1185">Reference proteome</keyword>
<accession>A0A9P8G627</accession>
<organism evidence="5 6">
    <name type="scientific">Aureobasidium melanogenum</name>
    <name type="common">Aureobasidium pullulans var. melanogenum</name>
    <dbReference type="NCBI Taxonomy" id="46634"/>
    <lineage>
        <taxon>Eukaryota</taxon>
        <taxon>Fungi</taxon>
        <taxon>Dikarya</taxon>
        <taxon>Ascomycota</taxon>
        <taxon>Pezizomycotina</taxon>
        <taxon>Dothideomycetes</taxon>
        <taxon>Dothideomycetidae</taxon>
        <taxon>Dothideales</taxon>
        <taxon>Saccotheciaceae</taxon>
        <taxon>Aureobasidium</taxon>
    </lineage>
</organism>
<dbReference type="SUPFAM" id="SSF48403">
    <property type="entry name" value="Ankyrin repeat"/>
    <property type="match status" value="1"/>
</dbReference>
<dbReference type="Proteomes" id="UP000729357">
    <property type="component" value="Unassembled WGS sequence"/>
</dbReference>
<evidence type="ECO:0000313" key="6">
    <source>
        <dbReference type="Proteomes" id="UP000729357"/>
    </source>
</evidence>
<dbReference type="PROSITE" id="PS50088">
    <property type="entry name" value="ANK_REPEAT"/>
    <property type="match status" value="3"/>
</dbReference>
<evidence type="ECO:0000256" key="4">
    <source>
        <dbReference type="SAM" id="MobiDB-lite"/>
    </source>
</evidence>
<dbReference type="PANTHER" id="PTHR24166">
    <property type="entry name" value="ROLLING PEBBLES, ISOFORM B"/>
    <property type="match status" value="1"/>
</dbReference>
<sequence length="522" mass="58059">MKTSLMYAASMGRLEGVILLLELEATPYLTSAEGFTAMFEALINNRHDVLMHFLTSATIEPYTVTVGGIRHTALMHIQCFTTIDSVRALLRRHDIDINERDQKGLTVLSHVLVDPTPRQPGWRADVARLILAVPNSELNAVDELHRSYIQQLLGSPRFDEGLLEILLGADVDLENQDRAGETAIFNAICQQPTTKAARMLLDRGANLDVRNHAHTGLIHRIVGYYLESDAIIRVKSLLEMVPDFVNGRDSRGRTALHRALFLGQMQLVQVLLAHNPDIDMLDEYGRTAFDVACQYGRVYPSDANDADRKPTKDLDPDRSSLSVAQHLMRRLISKATRSELPLPAWALAYTGDLGQLLGRLKNGNLDMLEASPDDQNTALHILMTLKPATTKAQKEILALYLETSDGCSPRNIRDETPLHIATNENNLEMAEILIRNGADLKAQDSSGRTPLDLAKALERSAITILIRQALDQDVDLQESSEVEKSQPQPLTAEEYPTQQFVSDSHLADVDHPGIMLKDSHLE</sequence>
<dbReference type="SMART" id="SM00248">
    <property type="entry name" value="ANK"/>
    <property type="match status" value="7"/>
</dbReference>